<dbReference type="Proteomes" id="UP000831701">
    <property type="component" value="Chromosome 1"/>
</dbReference>
<keyword evidence="2" id="KW-1185">Reference proteome</keyword>
<evidence type="ECO:0000313" key="1">
    <source>
        <dbReference type="EMBL" id="KAI3377637.1"/>
    </source>
</evidence>
<sequence length="225" mass="25983">MERDVPSIFFVHFIVFGTATSGLNIPKVVYINDKKGWWEAQTYCRNEYSGLVTIRNAQEAAKLTLSLIVLVESQYTDFLQCVIIEKGSWKVEDCSHSHPFLCSDERLILVDEKKTWEGALQHCAELQQMDLTLQRQYVLTNLSEATSVVWDTKTMTLNAVTDEMWVRLRFLAGNWLWISKEAVTSFNLPTCPDQNQFCGAMDYSSAQWKLLDCNEKRNFICSIRQ</sequence>
<evidence type="ECO:0000313" key="2">
    <source>
        <dbReference type="Proteomes" id="UP000831701"/>
    </source>
</evidence>
<dbReference type="EMBL" id="CM041531">
    <property type="protein sequence ID" value="KAI3377637.1"/>
    <property type="molecule type" value="Genomic_DNA"/>
</dbReference>
<name>A0ACB8XBD5_9TELE</name>
<protein>
    <submittedName>
        <fullName evidence="1">Uncharacterized protein</fullName>
    </submittedName>
</protein>
<gene>
    <name evidence="1" type="ORF">L3Q82_008796</name>
</gene>
<comment type="caution">
    <text evidence="1">The sequence shown here is derived from an EMBL/GenBank/DDBJ whole genome shotgun (WGS) entry which is preliminary data.</text>
</comment>
<proteinExistence type="predicted"/>
<accession>A0ACB8XBD5</accession>
<organism evidence="1 2">
    <name type="scientific">Scortum barcoo</name>
    <name type="common">barcoo grunter</name>
    <dbReference type="NCBI Taxonomy" id="214431"/>
    <lineage>
        <taxon>Eukaryota</taxon>
        <taxon>Metazoa</taxon>
        <taxon>Chordata</taxon>
        <taxon>Craniata</taxon>
        <taxon>Vertebrata</taxon>
        <taxon>Euteleostomi</taxon>
        <taxon>Actinopterygii</taxon>
        <taxon>Neopterygii</taxon>
        <taxon>Teleostei</taxon>
        <taxon>Neoteleostei</taxon>
        <taxon>Acanthomorphata</taxon>
        <taxon>Eupercaria</taxon>
        <taxon>Centrarchiformes</taxon>
        <taxon>Terapontoidei</taxon>
        <taxon>Terapontidae</taxon>
        <taxon>Scortum</taxon>
    </lineage>
</organism>
<reference evidence="1" key="1">
    <citation type="submission" date="2022-04" db="EMBL/GenBank/DDBJ databases">
        <title>Jade perch genome.</title>
        <authorList>
            <person name="Chao B."/>
        </authorList>
    </citation>
    <scope>NUCLEOTIDE SEQUENCE</scope>
    <source>
        <strain evidence="1">CB-2022</strain>
    </source>
</reference>